<keyword evidence="1" id="KW-1133">Transmembrane helix</keyword>
<dbReference type="Proteomes" id="UP001200741">
    <property type="component" value="Unassembled WGS sequence"/>
</dbReference>
<name>A0ABS8XX81_9BURK</name>
<evidence type="ECO:0000256" key="1">
    <source>
        <dbReference type="SAM" id="Phobius"/>
    </source>
</evidence>
<reference evidence="2 3" key="1">
    <citation type="submission" date="2021-12" db="EMBL/GenBank/DDBJ databases">
        <title>Genome seq of P8.</title>
        <authorList>
            <person name="Seo T."/>
        </authorList>
    </citation>
    <scope>NUCLEOTIDE SEQUENCE [LARGE SCALE GENOMIC DNA]</scope>
    <source>
        <strain evidence="2 3">P8</strain>
    </source>
</reference>
<sequence>MSTPTSIHTAPLRRQLAPLKARWQRQARRIDALSLRERAIMFLGIVAVLAALFDTLVLTPLSARARQRGEAAQQQAAEVAQLREQFVADSRNHGDPGDALRRRLDTARATRERLDAELRAAGSADEGDGLPTVLQRLLARQPGLVLERLRLLADTPVASTSGAMPGPASAMAASVRTTTDMPALAWQGVELQVQGRYGDLQHYVQALERQLPGLRWGEMRLTAGSGDEPPRLTAQVHLLKVQP</sequence>
<keyword evidence="3" id="KW-1185">Reference proteome</keyword>
<keyword evidence="1" id="KW-0472">Membrane</keyword>
<dbReference type="EMBL" id="JAJTWU010000006">
    <property type="protein sequence ID" value="MCE4555873.1"/>
    <property type="molecule type" value="Genomic_DNA"/>
</dbReference>
<protein>
    <recommendedName>
        <fullName evidence="4">MSHA biogenesis protein MshJ</fullName>
    </recommendedName>
</protein>
<feature type="transmembrane region" description="Helical" evidence="1">
    <location>
        <begin position="39"/>
        <end position="58"/>
    </location>
</feature>
<evidence type="ECO:0000313" key="3">
    <source>
        <dbReference type="Proteomes" id="UP001200741"/>
    </source>
</evidence>
<keyword evidence="1" id="KW-0812">Transmembrane</keyword>
<proteinExistence type="predicted"/>
<gene>
    <name evidence="2" type="ORF">LXT13_15810</name>
</gene>
<organism evidence="2 3">
    <name type="scientific">Pelomonas cellulosilytica</name>
    <dbReference type="NCBI Taxonomy" id="2906762"/>
    <lineage>
        <taxon>Bacteria</taxon>
        <taxon>Pseudomonadati</taxon>
        <taxon>Pseudomonadota</taxon>
        <taxon>Betaproteobacteria</taxon>
        <taxon>Burkholderiales</taxon>
        <taxon>Sphaerotilaceae</taxon>
        <taxon>Roseateles</taxon>
    </lineage>
</organism>
<dbReference type="RefSeq" id="WP_233372926.1">
    <property type="nucleotide sequence ID" value="NZ_JAJTWU010000006.1"/>
</dbReference>
<comment type="caution">
    <text evidence="2">The sequence shown here is derived from an EMBL/GenBank/DDBJ whole genome shotgun (WGS) entry which is preliminary data.</text>
</comment>
<evidence type="ECO:0008006" key="4">
    <source>
        <dbReference type="Google" id="ProtNLM"/>
    </source>
</evidence>
<evidence type="ECO:0000313" key="2">
    <source>
        <dbReference type="EMBL" id="MCE4555873.1"/>
    </source>
</evidence>
<accession>A0ABS8XX81</accession>